<dbReference type="AlphaFoldDB" id="A0AA86SX69"/>
<organism evidence="1 2">
    <name type="scientific">Sphenostylis stenocarpa</name>
    <dbReference type="NCBI Taxonomy" id="92480"/>
    <lineage>
        <taxon>Eukaryota</taxon>
        <taxon>Viridiplantae</taxon>
        <taxon>Streptophyta</taxon>
        <taxon>Embryophyta</taxon>
        <taxon>Tracheophyta</taxon>
        <taxon>Spermatophyta</taxon>
        <taxon>Magnoliopsida</taxon>
        <taxon>eudicotyledons</taxon>
        <taxon>Gunneridae</taxon>
        <taxon>Pentapetalae</taxon>
        <taxon>rosids</taxon>
        <taxon>fabids</taxon>
        <taxon>Fabales</taxon>
        <taxon>Fabaceae</taxon>
        <taxon>Papilionoideae</taxon>
        <taxon>50 kb inversion clade</taxon>
        <taxon>NPAAA clade</taxon>
        <taxon>indigoferoid/millettioid clade</taxon>
        <taxon>Phaseoleae</taxon>
        <taxon>Sphenostylis</taxon>
    </lineage>
</organism>
<proteinExistence type="predicted"/>
<keyword evidence="2" id="KW-1185">Reference proteome</keyword>
<evidence type="ECO:0000313" key="2">
    <source>
        <dbReference type="Proteomes" id="UP001189624"/>
    </source>
</evidence>
<name>A0AA86SX69_9FABA</name>
<feature type="non-terminal residue" evidence="1">
    <location>
        <position position="1"/>
    </location>
</feature>
<dbReference type="Proteomes" id="UP001189624">
    <property type="component" value="Chromosome 4"/>
</dbReference>
<dbReference type="EMBL" id="OY731401">
    <property type="protein sequence ID" value="CAJ1953110.1"/>
    <property type="molecule type" value="Genomic_DNA"/>
</dbReference>
<sequence>VKKSVKQLLSPKTIQMGIKEERQEKERPMFFTFKIEEPHFFGQQEPHLNNECDGKRATLWAHRKTALEKAHIGQGRVEGP</sequence>
<reference evidence="1" key="1">
    <citation type="submission" date="2023-10" db="EMBL/GenBank/DDBJ databases">
        <authorList>
            <person name="Domelevo Entfellner J.-B."/>
        </authorList>
    </citation>
    <scope>NUCLEOTIDE SEQUENCE</scope>
</reference>
<dbReference type="Gramene" id="rna-AYBTSS11_LOCUS15652">
    <property type="protein sequence ID" value="CAJ1953110.1"/>
    <property type="gene ID" value="gene-AYBTSS11_LOCUS15652"/>
</dbReference>
<accession>A0AA86SX69</accession>
<evidence type="ECO:0000313" key="1">
    <source>
        <dbReference type="EMBL" id="CAJ1953110.1"/>
    </source>
</evidence>
<protein>
    <submittedName>
        <fullName evidence="1">Uncharacterized protein</fullName>
    </submittedName>
</protein>
<gene>
    <name evidence="1" type="ORF">AYBTSS11_LOCUS15652</name>
</gene>